<evidence type="ECO:0000256" key="6">
    <source>
        <dbReference type="ARBA" id="ARBA00023078"/>
    </source>
</evidence>
<keyword evidence="8" id="KW-0604">Photosystem II</keyword>
<evidence type="ECO:0000256" key="1">
    <source>
        <dbReference type="ARBA" id="ARBA00008658"/>
    </source>
</evidence>
<dbReference type="GO" id="GO:0009539">
    <property type="term" value="C:photosystem II reaction center"/>
    <property type="evidence" value="ECO:0007669"/>
    <property type="project" value="InterPro"/>
</dbReference>
<dbReference type="EMBL" id="MH598537">
    <property type="protein sequence ID" value="QBL76417.1"/>
    <property type="molecule type" value="Genomic_DNA"/>
</dbReference>
<dbReference type="GO" id="GO:0005737">
    <property type="term" value="C:cytoplasm"/>
    <property type="evidence" value="ECO:0007669"/>
    <property type="project" value="UniProtKB-ARBA"/>
</dbReference>
<accession>A0A482CL58</accession>
<dbReference type="PANTHER" id="PTHR36411">
    <property type="match status" value="1"/>
</dbReference>
<proteinExistence type="inferred from homology"/>
<reference evidence="10" key="1">
    <citation type="journal article" date="2019" name="J. ISSAAS">
        <title>The Unique Evolutionary Trajectory 1 and Dynamic Conformations of DR and IR/DR-coexisting Plastomes of the Early Vascular Plant Selaginellaceae (Lycophyte).</title>
        <authorList>
            <person name="Zhang H.-R."/>
            <person name="Xiang Q.-P."/>
            <person name="Zhang X.-C."/>
        </authorList>
    </citation>
    <scope>NUCLEOTIDE SEQUENCE</scope>
</reference>
<keyword evidence="10" id="KW-0934">Plastid</keyword>
<name>A0A482CL58_9TRAC</name>
<evidence type="ECO:0000256" key="5">
    <source>
        <dbReference type="ARBA" id="ARBA00022989"/>
    </source>
</evidence>
<evidence type="ECO:0000313" key="10">
    <source>
        <dbReference type="EMBL" id="QBL76417.1"/>
    </source>
</evidence>
<dbReference type="InterPro" id="IPR001743">
    <property type="entry name" value="PSII_PsbT"/>
</dbReference>
<keyword evidence="5 9" id="KW-1133">Transmembrane helix</keyword>
<dbReference type="SUPFAM" id="SSF161029">
    <property type="entry name" value="Photosystem II reaction center protein T, PsbT"/>
    <property type="match status" value="1"/>
</dbReference>
<dbReference type="Pfam" id="PF01405">
    <property type="entry name" value="PsbT"/>
    <property type="match status" value="1"/>
</dbReference>
<organism evidence="10">
    <name type="scientific">Selaginella tamariscina</name>
    <dbReference type="NCBI Taxonomy" id="137178"/>
    <lineage>
        <taxon>Eukaryota</taxon>
        <taxon>Viridiplantae</taxon>
        <taxon>Streptophyta</taxon>
        <taxon>Embryophyta</taxon>
        <taxon>Tracheophyta</taxon>
        <taxon>Lycopodiopsida</taxon>
        <taxon>Selaginellales</taxon>
        <taxon>Selaginellaceae</taxon>
        <taxon>Selaginella</taxon>
    </lineage>
</organism>
<keyword evidence="3" id="KW-0602">Photosynthesis</keyword>
<keyword evidence="4 9" id="KW-0812">Transmembrane</keyword>
<dbReference type="RefSeq" id="YP_009589834.1">
    <property type="nucleotide sequence ID" value="NC_041646.1"/>
</dbReference>
<geneLocation type="chloroplast" evidence="10"/>
<keyword evidence="2 10" id="KW-0150">Chloroplast</keyword>
<dbReference type="PANTHER" id="PTHR36411:SF2">
    <property type="entry name" value="PHOTOSYSTEM II REACTION CENTER PROTEIN T"/>
    <property type="match status" value="1"/>
</dbReference>
<keyword evidence="6" id="KW-0793">Thylakoid</keyword>
<evidence type="ECO:0000256" key="2">
    <source>
        <dbReference type="ARBA" id="ARBA00022528"/>
    </source>
</evidence>
<protein>
    <submittedName>
        <fullName evidence="10">Photosystem II protein T</fullName>
    </submittedName>
</protein>
<evidence type="ECO:0000256" key="8">
    <source>
        <dbReference type="ARBA" id="ARBA00023276"/>
    </source>
</evidence>
<dbReference type="InterPro" id="IPR037268">
    <property type="entry name" value="PSII_PsbT_sf"/>
</dbReference>
<dbReference type="GeneID" id="39721760"/>
<gene>
    <name evidence="10" type="primary">psbT</name>
</gene>
<evidence type="ECO:0000256" key="3">
    <source>
        <dbReference type="ARBA" id="ARBA00022531"/>
    </source>
</evidence>
<evidence type="ECO:0000256" key="4">
    <source>
        <dbReference type="ARBA" id="ARBA00022692"/>
    </source>
</evidence>
<dbReference type="GO" id="GO:0015979">
    <property type="term" value="P:photosynthesis"/>
    <property type="evidence" value="ECO:0007669"/>
    <property type="project" value="UniProtKB-KW"/>
</dbReference>
<keyword evidence="7 9" id="KW-0472">Membrane</keyword>
<evidence type="ECO:0000256" key="9">
    <source>
        <dbReference type="SAM" id="Phobius"/>
    </source>
</evidence>
<dbReference type="AlphaFoldDB" id="A0A482CL58"/>
<sequence length="33" mass="3639">MEALVYTLLLVSTSGIIFSAISFRDPPRIRSGK</sequence>
<evidence type="ECO:0000256" key="7">
    <source>
        <dbReference type="ARBA" id="ARBA00023136"/>
    </source>
</evidence>
<feature type="transmembrane region" description="Helical" evidence="9">
    <location>
        <begin position="6"/>
        <end position="23"/>
    </location>
</feature>
<comment type="similarity">
    <text evidence="1">Belongs to the PsbT family.</text>
</comment>